<dbReference type="WBParaSite" id="PS1159_v2.g15374.t1">
    <property type="protein sequence ID" value="PS1159_v2.g15374.t1"/>
    <property type="gene ID" value="PS1159_v2.g15374"/>
</dbReference>
<dbReference type="Proteomes" id="UP000887580">
    <property type="component" value="Unplaced"/>
</dbReference>
<evidence type="ECO:0000313" key="2">
    <source>
        <dbReference type="WBParaSite" id="PS1159_v2.g15374.t1"/>
    </source>
</evidence>
<protein>
    <submittedName>
        <fullName evidence="2">Uncharacterized protein</fullName>
    </submittedName>
</protein>
<evidence type="ECO:0000313" key="1">
    <source>
        <dbReference type="Proteomes" id="UP000887580"/>
    </source>
</evidence>
<name>A0AC35FC81_9BILA</name>
<proteinExistence type="predicted"/>
<sequence>MFKAFSKYYRIGCNFGLLIFSERNLRIRNVTNAAAFSTFSTKFAAKTQRKNVLLNVKDEIKEVLKIGKLENPRKIPSESEKVKELHIKKIKTECRQNNKKQLQGLSITSPPKPTESSKNPTTDLSQSNLAPASNYCLNFRNLRIQNVTNAAAFSTFSTKFAAKTQRKNVLLNVKDEIKEVLKIGKLENPRKIQSESEKVKELHIKKIKTKCRRQSNKKQLQGLSITSPPQPTKSSKNPTTALSQSNLAPASNELSFDYHVRYFSPLLSFE</sequence>
<accession>A0AC35FC81</accession>
<reference evidence="2" key="1">
    <citation type="submission" date="2022-11" db="UniProtKB">
        <authorList>
            <consortium name="WormBaseParasite"/>
        </authorList>
    </citation>
    <scope>IDENTIFICATION</scope>
</reference>
<organism evidence="1 2">
    <name type="scientific">Panagrolaimus sp. PS1159</name>
    <dbReference type="NCBI Taxonomy" id="55785"/>
    <lineage>
        <taxon>Eukaryota</taxon>
        <taxon>Metazoa</taxon>
        <taxon>Ecdysozoa</taxon>
        <taxon>Nematoda</taxon>
        <taxon>Chromadorea</taxon>
        <taxon>Rhabditida</taxon>
        <taxon>Tylenchina</taxon>
        <taxon>Panagrolaimomorpha</taxon>
        <taxon>Panagrolaimoidea</taxon>
        <taxon>Panagrolaimidae</taxon>
        <taxon>Panagrolaimus</taxon>
    </lineage>
</organism>